<dbReference type="CDD" id="cd22231">
    <property type="entry name" value="RHH_NikR_HicB-like"/>
    <property type="match status" value="1"/>
</dbReference>
<dbReference type="Proteomes" id="UP000839917">
    <property type="component" value="Unassembled WGS sequence"/>
</dbReference>
<dbReference type="EMBL" id="RSTU01000009">
    <property type="protein sequence ID" value="MIT91171.1"/>
    <property type="molecule type" value="Genomic_DNA"/>
</dbReference>
<reference evidence="7" key="6">
    <citation type="submission" date="2018-09" db="EMBL/GenBank/DDBJ databases">
        <authorList>
            <consortium name="PulseNet: The National Subtyping Network for Foodborne Disease Surveillance"/>
            <person name="Tarr C.L."/>
            <person name="Trees E."/>
            <person name="Katz L.S."/>
            <person name="Carleton-Romer H.A."/>
            <person name="Stroika S."/>
            <person name="Kucerova Z."/>
            <person name="Roache K.F."/>
            <person name="Sabol A.L."/>
            <person name="Besser J."/>
            <person name="Gerner-Smidt P."/>
        </authorList>
    </citation>
    <scope>NUCLEOTIDE SEQUENCE [LARGE SCALE GENOMIC DNA]</scope>
    <source>
        <strain evidence="13">2015AM-1378</strain>
        <strain evidence="6">PNUSAS046051</strain>
        <strain evidence="7">PNUSAS052182</strain>
        <strain evidence="8">PNUSAS052603</strain>
        <strain evidence="19">PNUSAS058308</strain>
        <strain evidence="14">PNUSAS096846</strain>
        <strain evidence="15">PNUSAS109059</strain>
    </source>
</reference>
<comment type="function">
    <text evidence="4">Antitoxin component of a type II toxin-antitoxin (TA) system. Neutralizes the effect of toxin ParE.</text>
</comment>
<accession>A0A232SU19</accession>
<comment type="similarity">
    <text evidence="1">Belongs to the ParD antitoxin family.</text>
</comment>
<dbReference type="Gene3D" id="6.10.10.120">
    <property type="entry name" value="Antitoxin ParD1-like"/>
    <property type="match status" value="1"/>
</dbReference>
<name>A0A232SU19_SALER</name>
<evidence type="ECO:0000313" key="5">
    <source>
        <dbReference type="EMBL" id="AMG26579.2"/>
    </source>
</evidence>
<evidence type="ECO:0000313" key="22">
    <source>
        <dbReference type="EMBL" id="RXL16284.1"/>
    </source>
</evidence>
<dbReference type="EMBL" id="RSTW01000001">
    <property type="protein sequence ID" value="MIT42210.1"/>
    <property type="molecule type" value="Genomic_DNA"/>
</dbReference>
<dbReference type="RefSeq" id="WP_000480218.1">
    <property type="nucleotide sequence ID" value="NZ_AP026948.1"/>
</dbReference>
<evidence type="ECO:0000313" key="6">
    <source>
        <dbReference type="EMBL" id="EBM1204335.1"/>
    </source>
</evidence>
<evidence type="ECO:0000313" key="18">
    <source>
        <dbReference type="EMBL" id="MIU24252.1"/>
    </source>
</evidence>
<dbReference type="Proteomes" id="UP000839921">
    <property type="component" value="Unassembled WGS sequence"/>
</dbReference>
<dbReference type="EMBL" id="AAGDOF010000016">
    <property type="protein sequence ID" value="EBM7374832.1"/>
    <property type="molecule type" value="Genomic_DNA"/>
</dbReference>
<dbReference type="EMBL" id="QWJL01000002">
    <property type="protein sequence ID" value="RIP31363.1"/>
    <property type="molecule type" value="Genomic_DNA"/>
</dbReference>
<dbReference type="EMBL" id="AAMDFX010000018">
    <property type="protein sequence ID" value="EDG1741196.1"/>
    <property type="molecule type" value="Genomic_DNA"/>
</dbReference>
<dbReference type="PANTHER" id="PTHR36582">
    <property type="entry name" value="ANTITOXIN PARD"/>
    <property type="match status" value="1"/>
</dbReference>
<dbReference type="AlphaFoldDB" id="A0A232SU19"/>
<protein>
    <recommendedName>
        <fullName evidence="2">Antitoxin ParD</fullName>
    </recommendedName>
</protein>
<dbReference type="Proteomes" id="UP000885302">
    <property type="component" value="Unassembled WGS sequence"/>
</dbReference>
<dbReference type="EMBL" id="AAGLUV010000006">
    <property type="protein sequence ID" value="EBP4584079.1"/>
    <property type="molecule type" value="Genomic_DNA"/>
</dbReference>
<reference evidence="5" key="3">
    <citation type="submission" date="2017-12" db="EMBL/GenBank/DDBJ databases">
        <title>FDA database for Regulatory Grade Microbial Sequences (FDA-ARGOS): Supporting development and validation of Infectious Disease Dx tests.</title>
        <authorList>
            <person name="Pirone C."/>
            <person name="Hoffmann M."/>
            <person name="Muruvanda T."/>
            <person name="Allard M."/>
            <person name="Evans P."/>
            <person name="Tallon L."/>
            <person name="Sadzewicz L."/>
            <person name="Sengamalay N."/>
            <person name="Ott S."/>
            <person name="Godinez A."/>
            <person name="Nagaraj S."/>
            <person name="Vavikolanu K."/>
            <person name="Aluvathingal J."/>
            <person name="Nadendla S."/>
            <person name="Sichtig H."/>
        </authorList>
    </citation>
    <scope>NUCLEOTIDE SEQUENCE</scope>
    <source>
        <strain evidence="5">LT2</strain>
    </source>
</reference>
<dbReference type="Proteomes" id="UP000839610">
    <property type="component" value="Unassembled WGS sequence"/>
</dbReference>
<dbReference type="Proteomes" id="UP000839900">
    <property type="component" value="Unassembled WGS sequence"/>
</dbReference>
<dbReference type="EMBL" id="SDIQ01000052">
    <property type="protein sequence ID" value="RXL16284.1"/>
    <property type="molecule type" value="Genomic_DNA"/>
</dbReference>
<dbReference type="SUPFAM" id="SSF47598">
    <property type="entry name" value="Ribbon-helix-helix"/>
    <property type="match status" value="1"/>
</dbReference>
<evidence type="ECO:0000256" key="3">
    <source>
        <dbReference type="ARBA" id="ARBA00022649"/>
    </source>
</evidence>
<reference evidence="9" key="4">
    <citation type="submission" date="2018-07" db="EMBL/GenBank/DDBJ databases">
        <authorList>
            <consortium name="GenomeTrakr network: Whole genome sequencing for foodborne pathogen traceback"/>
        </authorList>
    </citation>
    <scope>NUCLEOTIDE SEQUENCE [LARGE SCALE GENOMIC DNA]</scope>
    <source>
        <strain evidence="9">CFSAN012624</strain>
        <strain evidence="17">CFSAN034428</strain>
        <strain evidence="16">CFSAN034452</strain>
        <strain evidence="12">CFSAN036024</strain>
        <strain evidence="11">CFSAN047025</strain>
        <strain evidence="10">FDA00008842</strain>
        <strain evidence="18">MOD1-Lipp-451</strain>
    </source>
</reference>
<reference evidence="22" key="7">
    <citation type="submission" date="2019-01" db="EMBL/GenBank/DDBJ databases">
        <title>Whole genome sequencing of Salmonella enterica.</title>
        <authorList>
            <person name="Cao G."/>
        </authorList>
    </citation>
    <scope>NUCLEOTIDE SEQUENCE [LARGE SCALE GENOMIC DNA]</scope>
    <source>
        <strain evidence="22">CFSAN074594</strain>
    </source>
</reference>
<evidence type="ECO:0000313" key="17">
    <source>
        <dbReference type="EMBL" id="MIT91171.1"/>
    </source>
</evidence>
<dbReference type="EMBL" id="AAKHLQ010000011">
    <property type="protein sequence ID" value="ECR8157207.1"/>
    <property type="molecule type" value="Genomic_DNA"/>
</dbReference>
<dbReference type="Proteomes" id="UP000839922">
    <property type="component" value="Unassembled WGS sequence"/>
</dbReference>
<evidence type="ECO:0000313" key="10">
    <source>
        <dbReference type="EMBL" id="EBP4584079.1"/>
    </source>
</evidence>
<evidence type="ECO:0000313" key="14">
    <source>
        <dbReference type="EMBL" id="ECR8157207.1"/>
    </source>
</evidence>
<evidence type="ECO:0000256" key="4">
    <source>
        <dbReference type="ARBA" id="ARBA00037106"/>
    </source>
</evidence>
<reference evidence="24" key="1">
    <citation type="submission" date="2015-12" db="EMBL/GenBank/DDBJ databases">
        <title>FDA database for Regulatory Grade Microbial Sequences (FDA-ARGOS): Supporting development and validation of Infectious Disease Dx tests.</title>
        <authorList>
            <person name="Pirone C."/>
            <person name="Hoffmann M."/>
            <person name="Muruvanda T."/>
            <person name="Allard M."/>
            <person name="Evans P."/>
            <person name="Tallon L."/>
            <person name="Sadzewicz L."/>
            <person name="Sengamalay N."/>
            <person name="Ott S."/>
            <person name="Godinez A."/>
            <person name="Nagaraj S."/>
            <person name="Nadendla S."/>
            <person name="Sichtig H."/>
        </authorList>
    </citation>
    <scope>NUCLEOTIDE SEQUENCE [LARGE SCALE GENOMIC DNA]</scope>
    <source>
        <strain evidence="24">LT2</strain>
    </source>
</reference>
<evidence type="ECO:0000313" key="24">
    <source>
        <dbReference type="Proteomes" id="UP000055793"/>
    </source>
</evidence>
<dbReference type="EMBL" id="RSTY01000002">
    <property type="protein sequence ID" value="MIU24252.1"/>
    <property type="molecule type" value="Genomic_DNA"/>
</dbReference>
<dbReference type="Proteomes" id="UP000885418">
    <property type="component" value="Unassembled WGS sequence"/>
</dbReference>
<dbReference type="EMBL" id="VFRN01000004">
    <property type="protein sequence ID" value="TPP73986.1"/>
    <property type="molecule type" value="Genomic_DNA"/>
</dbReference>
<reference evidence="20" key="2">
    <citation type="submission" date="2017-08" db="EMBL/GenBank/DDBJ databases">
        <title>Whole genome sequencing of Salmonella enterica.</title>
        <authorList>
            <person name="Bell R."/>
            <person name="Levy K."/>
        </authorList>
    </citation>
    <scope>NUCLEOTIDE SEQUENCE [LARGE SCALE GENOMIC DNA]</scope>
    <source>
        <strain evidence="20">CFSAN060805</strain>
    </source>
</reference>
<evidence type="ECO:0000313" key="20">
    <source>
        <dbReference type="EMBL" id="PDN83738.1"/>
    </source>
</evidence>
<reference evidence="23 25" key="8">
    <citation type="submission" date="2019-06" db="EMBL/GenBank/DDBJ databases">
        <title>Comparative genome anaysis of Salmonella and Staphylococcus aureus isolated from China.</title>
        <authorList>
            <person name="Li L."/>
        </authorList>
    </citation>
    <scope>NUCLEOTIDE SEQUENCE [LARGE SCALE GENOMIC DNA]</scope>
    <source>
        <strain evidence="23 25">GSJ/2017-Sal.-008</strain>
    </source>
</reference>
<dbReference type="EMBL" id="AAGHGY010000003">
    <property type="protein sequence ID" value="EBN9540157.1"/>
    <property type="molecule type" value="Genomic_DNA"/>
</dbReference>
<organism evidence="20">
    <name type="scientific">Salmonella enterica</name>
    <name type="common">Salmonella choleraesuis</name>
    <dbReference type="NCBI Taxonomy" id="28901"/>
    <lineage>
        <taxon>Bacteria</taxon>
        <taxon>Pseudomonadati</taxon>
        <taxon>Pseudomonadota</taxon>
        <taxon>Gammaproteobacteria</taxon>
        <taxon>Enterobacterales</taxon>
        <taxon>Enterobacteriaceae</taxon>
        <taxon>Salmonella</taxon>
    </lineage>
</organism>
<dbReference type="EMBL" id="AAGBOZ010000001">
    <property type="protein sequence ID" value="EBM1204335.1"/>
    <property type="molecule type" value="Genomic_DNA"/>
</dbReference>
<evidence type="ECO:0000313" key="23">
    <source>
        <dbReference type="EMBL" id="TPP73986.1"/>
    </source>
</evidence>
<evidence type="ECO:0000313" key="13">
    <source>
        <dbReference type="EMBL" id="EBT8032455.1"/>
    </source>
</evidence>
<dbReference type="Pfam" id="PF03693">
    <property type="entry name" value="ParD_antitoxin"/>
    <property type="match status" value="1"/>
</dbReference>
<dbReference type="EMBL" id="AAGPWX010000005">
    <property type="protein sequence ID" value="EBQ7134192.1"/>
    <property type="molecule type" value="Genomic_DNA"/>
</dbReference>
<evidence type="ECO:0000313" key="19">
    <source>
        <dbReference type="EMBL" id="MMP89293.1"/>
    </source>
</evidence>
<reference evidence="21" key="5">
    <citation type="submission" date="2018-08" db="EMBL/GenBank/DDBJ databases">
        <title>Whole genome sequencing of Salmonella enterica serotype newport.</title>
        <authorList>
            <person name="Bell R."/>
        </authorList>
    </citation>
    <scope>NUCLEOTIDE SEQUENCE [LARGE SCALE GENOMIC DNA]</scope>
    <source>
        <strain evidence="21">CFSAN048053</strain>
    </source>
</reference>
<dbReference type="Proteomes" id="UP000839919">
    <property type="component" value="Unassembled WGS sequence"/>
</dbReference>
<dbReference type="EMBL" id="AAGKKO010000002">
    <property type="protein sequence ID" value="EBP0322336.1"/>
    <property type="molecule type" value="Genomic_DNA"/>
</dbReference>
<dbReference type="Proteomes" id="UP000839925">
    <property type="component" value="Unassembled WGS sequence"/>
</dbReference>
<dbReference type="Proteomes" id="UP000320817">
    <property type="component" value="Unassembled WGS sequence"/>
</dbReference>
<gene>
    <name evidence="21" type="ORF">A7D45_03080</name>
    <name evidence="12" type="ORF">AIY46_09460</name>
    <name evidence="5" type="ORF">AL463_12585</name>
    <name evidence="17" type="ORF">ATP91_12750</name>
    <name evidence="16" type="ORF">ATQ15_01230</name>
    <name evidence="18" type="ORF">ATR96_04900</name>
    <name evidence="11" type="ORF">AZF90_11870</name>
    <name evidence="20" type="ORF">CIC26_15885</name>
    <name evidence="13" type="ORF">CQW68_01920</name>
    <name evidence="7" type="ORF">D3346_09805</name>
    <name evidence="8" type="ORF">D3Q81_05920</name>
    <name evidence="6" type="ORF">DT651_02145</name>
    <name evidence="19" type="ORF">EAW95_14915</name>
    <name evidence="22" type="ORF">EKD96_22865</name>
    <name evidence="14" type="ORF">F2D26_12940</name>
    <name evidence="9" type="ORF">FE26_05850</name>
    <name evidence="23" type="ORF">FJR52_06775</name>
    <name evidence="15" type="ORF">GCH85_16185</name>
    <name evidence="10" type="ORF">VH79_12875</name>
</gene>
<dbReference type="Proteomes" id="UP000055793">
    <property type="component" value="Chromosome"/>
</dbReference>
<dbReference type="Proteomes" id="UP000885256">
    <property type="component" value="Unassembled WGS sequence"/>
</dbReference>
<dbReference type="EMBL" id="RVYY01000022">
    <property type="protein sequence ID" value="MMP89293.1"/>
    <property type="molecule type" value="Genomic_DNA"/>
</dbReference>
<dbReference type="Proteomes" id="UP000839511">
    <property type="component" value="Unassembled WGS sequence"/>
</dbReference>
<dbReference type="PANTHER" id="PTHR36582:SF2">
    <property type="entry name" value="ANTITOXIN PARD"/>
    <property type="match status" value="1"/>
</dbReference>
<dbReference type="GO" id="GO:0006355">
    <property type="term" value="P:regulation of DNA-templated transcription"/>
    <property type="evidence" value="ECO:0007669"/>
    <property type="project" value="InterPro"/>
</dbReference>
<dbReference type="InterPro" id="IPR038296">
    <property type="entry name" value="ParD_sf"/>
</dbReference>
<evidence type="ECO:0000313" key="9">
    <source>
        <dbReference type="EMBL" id="EBP0322336.1"/>
    </source>
</evidence>
<proteinExistence type="inferred from homology"/>
<dbReference type="Proteomes" id="UP000839536">
    <property type="component" value="Unassembled WGS sequence"/>
</dbReference>
<dbReference type="EMBL" id="NPLM01000006">
    <property type="protein sequence ID" value="PDN83738.1"/>
    <property type="molecule type" value="Genomic_DNA"/>
</dbReference>
<dbReference type="NCBIfam" id="TIGR02606">
    <property type="entry name" value="antidote_CC2985"/>
    <property type="match status" value="1"/>
</dbReference>
<evidence type="ECO:0000313" key="11">
    <source>
        <dbReference type="EMBL" id="EBQ1842364.1"/>
    </source>
</evidence>
<evidence type="ECO:0000313" key="25">
    <source>
        <dbReference type="Proteomes" id="UP000320817"/>
    </source>
</evidence>
<dbReference type="Proteomes" id="UP000839515">
    <property type="component" value="Unassembled WGS sequence"/>
</dbReference>
<dbReference type="EMBL" id="AAGZYR010000001">
    <property type="protein sequence ID" value="EBT8032455.1"/>
    <property type="molecule type" value="Genomic_DNA"/>
</dbReference>
<dbReference type="Proteomes" id="UP000839926">
    <property type="component" value="Unassembled WGS sequence"/>
</dbReference>
<dbReference type="OMA" id="RPFDSEV"/>
<evidence type="ECO:0000256" key="2">
    <source>
        <dbReference type="ARBA" id="ARBA00017940"/>
    </source>
</evidence>
<sequence length="118" mass="13576">MFLTYISFPVYSYVRFILTVEAVMARTMTVDLGDELREFIESLIESGDYRTQSEVIRESLRLLREKQAESRLQALRELLAEGLNSGEPQAWEKDAFLRKVKTGMIKPDENGKINAKGQ</sequence>
<dbReference type="Proteomes" id="UP000839920">
    <property type="component" value="Unassembled WGS sequence"/>
</dbReference>
<evidence type="ECO:0000313" key="7">
    <source>
        <dbReference type="EMBL" id="EBM7374832.1"/>
    </source>
</evidence>
<dbReference type="InterPro" id="IPR022789">
    <property type="entry name" value="ParD"/>
</dbReference>
<evidence type="ECO:0000313" key="15">
    <source>
        <dbReference type="EMBL" id="EDG1741196.1"/>
    </source>
</evidence>
<evidence type="ECO:0000313" key="8">
    <source>
        <dbReference type="EMBL" id="EBN9540157.1"/>
    </source>
</evidence>
<evidence type="ECO:0000256" key="1">
    <source>
        <dbReference type="ARBA" id="ARBA00008580"/>
    </source>
</evidence>
<dbReference type="EMBL" id="CP014051">
    <property type="protein sequence ID" value="AMG26579.2"/>
    <property type="molecule type" value="Genomic_DNA"/>
</dbReference>
<dbReference type="Proteomes" id="UP000839918">
    <property type="component" value="Unassembled WGS sequence"/>
</dbReference>
<evidence type="ECO:0000313" key="21">
    <source>
        <dbReference type="EMBL" id="RIP31363.1"/>
    </source>
</evidence>
<evidence type="ECO:0000313" key="12">
    <source>
        <dbReference type="EMBL" id="EBQ7134192.1"/>
    </source>
</evidence>
<evidence type="ECO:0000313" key="16">
    <source>
        <dbReference type="EMBL" id="MIT42210.1"/>
    </source>
</evidence>
<keyword evidence="3" id="KW-1277">Toxin-antitoxin system</keyword>
<dbReference type="InterPro" id="IPR010985">
    <property type="entry name" value="Ribbon_hlx_hlx"/>
</dbReference>
<dbReference type="Proteomes" id="UP000873581">
    <property type="component" value="Unassembled WGS sequence"/>
</dbReference>
<dbReference type="EMBL" id="AAGODW010000004">
    <property type="protein sequence ID" value="EBQ1842364.1"/>
    <property type="molecule type" value="Genomic_DNA"/>
</dbReference>